<gene>
    <name evidence="1" type="ORF">QJ522_07370</name>
</gene>
<accession>A0AAW6TU65</accession>
<evidence type="ECO:0000313" key="1">
    <source>
        <dbReference type="EMBL" id="MDI6448862.1"/>
    </source>
</evidence>
<sequence length="65" mass="7524">MYSQGRFEQVSTSIAVLGRSELKSRIKNFRGRFKLDFTDDYLDAIDTDRLRHILLAALITAKSHH</sequence>
<dbReference type="AlphaFoldDB" id="A0AAW6TU65"/>
<protein>
    <recommendedName>
        <fullName evidence="3">IstB-like ATP-binding protein domain-containing protein</fullName>
    </recommendedName>
</protein>
<dbReference type="RefSeq" id="WP_349244272.1">
    <property type="nucleotide sequence ID" value="NZ_JASCXX010000007.1"/>
</dbReference>
<organism evidence="1 2">
    <name type="scientific">Anaerobaca lacustris</name>
    <dbReference type="NCBI Taxonomy" id="3044600"/>
    <lineage>
        <taxon>Bacteria</taxon>
        <taxon>Pseudomonadati</taxon>
        <taxon>Planctomycetota</taxon>
        <taxon>Phycisphaerae</taxon>
        <taxon>Sedimentisphaerales</taxon>
        <taxon>Anaerobacaceae</taxon>
        <taxon>Anaerobaca</taxon>
    </lineage>
</organism>
<comment type="caution">
    <text evidence="1">The sequence shown here is derived from an EMBL/GenBank/DDBJ whole genome shotgun (WGS) entry which is preliminary data.</text>
</comment>
<evidence type="ECO:0000313" key="2">
    <source>
        <dbReference type="Proteomes" id="UP001431776"/>
    </source>
</evidence>
<dbReference type="Proteomes" id="UP001431776">
    <property type="component" value="Unassembled WGS sequence"/>
</dbReference>
<reference evidence="1" key="1">
    <citation type="submission" date="2023-05" db="EMBL/GenBank/DDBJ databases">
        <title>Anaerotaeda fermentans gen. nov., sp. nov., a novel anaerobic planctomycete of the new family within the order Sedimentisphaerales isolated from Taman Peninsula, Russia.</title>
        <authorList>
            <person name="Khomyakova M.A."/>
            <person name="Merkel A.Y."/>
            <person name="Slobodkin A.I."/>
        </authorList>
    </citation>
    <scope>NUCLEOTIDE SEQUENCE</scope>
    <source>
        <strain evidence="1">M17dextr</strain>
    </source>
</reference>
<name>A0AAW6TU65_9BACT</name>
<dbReference type="EMBL" id="JASCXX010000007">
    <property type="protein sequence ID" value="MDI6448862.1"/>
    <property type="molecule type" value="Genomic_DNA"/>
</dbReference>
<evidence type="ECO:0008006" key="3">
    <source>
        <dbReference type="Google" id="ProtNLM"/>
    </source>
</evidence>
<proteinExistence type="predicted"/>
<keyword evidence="2" id="KW-1185">Reference proteome</keyword>